<protein>
    <submittedName>
        <fullName evidence="2">Uncharacterized protein</fullName>
    </submittedName>
</protein>
<evidence type="ECO:0000313" key="2">
    <source>
        <dbReference type="EMBL" id="BBD73702.1"/>
    </source>
</evidence>
<evidence type="ECO:0000256" key="1">
    <source>
        <dbReference type="SAM" id="Phobius"/>
    </source>
</evidence>
<reference evidence="2" key="3">
    <citation type="journal article" date="2019" name="BMC Res. Notes">
        <title>Complete genome sequence of the Sulfodiicoccus acidiphilus strain HS-1T, the first crenarchaeon that lacks polB3, isolated from an acidic hot spring in Ohwaku-dani, Hakone, Japan.</title>
        <authorList>
            <person name="Sakai H.D."/>
            <person name="Kurosawa N."/>
        </authorList>
    </citation>
    <scope>NUCLEOTIDE SEQUENCE</scope>
    <source>
        <strain evidence="2">HS-1</strain>
    </source>
</reference>
<dbReference type="KEGG" id="sacd:HS1genome_2091"/>
<name>A0A348B6A0_9CREN</name>
<keyword evidence="1" id="KW-0812">Transmembrane</keyword>
<reference evidence="3" key="4">
    <citation type="submission" date="2020-09" db="EMBL/GenBank/DDBJ databases">
        <authorList>
            <person name="Sun Q."/>
            <person name="Ohkuma M."/>
        </authorList>
    </citation>
    <scope>NUCLEOTIDE SEQUENCE</scope>
    <source>
        <strain evidence="3">JCM 31740</strain>
    </source>
</reference>
<feature type="transmembrane region" description="Helical" evidence="1">
    <location>
        <begin position="89"/>
        <end position="110"/>
    </location>
</feature>
<feature type="transmembrane region" description="Helical" evidence="1">
    <location>
        <begin position="31"/>
        <end position="52"/>
    </location>
</feature>
<reference evidence="4" key="2">
    <citation type="submission" date="2018-04" db="EMBL/GenBank/DDBJ databases">
        <title>Complete genome sequence of Sulfodiicoccus acidiphilus strain HS-1.</title>
        <authorList>
            <person name="Sakai H.D."/>
            <person name="Kurosawa N."/>
        </authorList>
    </citation>
    <scope>NUCLEOTIDE SEQUENCE [LARGE SCALE GENOMIC DNA]</scope>
    <source>
        <strain evidence="4">HS-1</strain>
    </source>
</reference>
<evidence type="ECO:0000313" key="4">
    <source>
        <dbReference type="Proteomes" id="UP000276741"/>
    </source>
</evidence>
<keyword evidence="4" id="KW-1185">Reference proteome</keyword>
<dbReference type="AlphaFoldDB" id="A0A348B6A0"/>
<dbReference type="EMBL" id="AP018553">
    <property type="protein sequence ID" value="BBD73702.1"/>
    <property type="molecule type" value="Genomic_DNA"/>
</dbReference>
<feature type="transmembrane region" description="Helical" evidence="1">
    <location>
        <begin position="64"/>
        <end position="83"/>
    </location>
</feature>
<keyword evidence="1" id="KW-0472">Membrane</keyword>
<dbReference type="RefSeq" id="WP_126450979.1">
    <property type="nucleotide sequence ID" value="NZ_AP018553.1"/>
</dbReference>
<organism evidence="2 4">
    <name type="scientific">Sulfodiicoccus acidiphilus</name>
    <dbReference type="NCBI Taxonomy" id="1670455"/>
    <lineage>
        <taxon>Archaea</taxon>
        <taxon>Thermoproteota</taxon>
        <taxon>Thermoprotei</taxon>
        <taxon>Sulfolobales</taxon>
        <taxon>Sulfolobaceae</taxon>
        <taxon>Sulfodiicoccus</taxon>
    </lineage>
</organism>
<sequence>MKLSSLCLAGAAASVLQFLFGGGMVLFGVSTFLLVPHVLIGIVLLVLSVLAWSLARSPVLKRMAIGNVALVIITGGLGVFVYLHEVPWVILLHLFLALGLLSNFSVMYGMTTERR</sequence>
<dbReference type="EMBL" id="BMQS01000012">
    <property type="protein sequence ID" value="GGT97747.1"/>
    <property type="molecule type" value="Genomic_DNA"/>
</dbReference>
<proteinExistence type="predicted"/>
<accession>A0A348B6A0</accession>
<dbReference type="Proteomes" id="UP000616143">
    <property type="component" value="Unassembled WGS sequence"/>
</dbReference>
<gene>
    <name evidence="3" type="ORF">GCM10007116_14090</name>
    <name evidence="2" type="ORF">HS1genome_2091</name>
</gene>
<keyword evidence="1" id="KW-1133">Transmembrane helix</keyword>
<dbReference type="Proteomes" id="UP000276741">
    <property type="component" value="Chromosome"/>
</dbReference>
<dbReference type="GeneID" id="38667550"/>
<reference evidence="3" key="1">
    <citation type="journal article" date="2014" name="Int. J. Syst. Evol. Microbiol.">
        <title>Complete genome sequence of Corynebacterium casei LMG S-19264T (=DSM 44701T), isolated from a smear-ripened cheese.</title>
        <authorList>
            <consortium name="US DOE Joint Genome Institute (JGI-PGF)"/>
            <person name="Walter F."/>
            <person name="Albersmeier A."/>
            <person name="Kalinowski J."/>
            <person name="Ruckert C."/>
        </authorList>
    </citation>
    <scope>NUCLEOTIDE SEQUENCE</scope>
    <source>
        <strain evidence="3">JCM 31740</strain>
    </source>
</reference>
<evidence type="ECO:0000313" key="3">
    <source>
        <dbReference type="EMBL" id="GGT97747.1"/>
    </source>
</evidence>